<organism evidence="2 3">
    <name type="scientific">Ditylenchus dipsaci</name>
    <dbReference type="NCBI Taxonomy" id="166011"/>
    <lineage>
        <taxon>Eukaryota</taxon>
        <taxon>Metazoa</taxon>
        <taxon>Ecdysozoa</taxon>
        <taxon>Nematoda</taxon>
        <taxon>Chromadorea</taxon>
        <taxon>Rhabditida</taxon>
        <taxon>Tylenchina</taxon>
        <taxon>Tylenchomorpha</taxon>
        <taxon>Sphaerularioidea</taxon>
        <taxon>Anguinidae</taxon>
        <taxon>Anguininae</taxon>
        <taxon>Ditylenchus</taxon>
    </lineage>
</organism>
<dbReference type="SUPFAM" id="SSF54928">
    <property type="entry name" value="RNA-binding domain, RBD"/>
    <property type="match status" value="1"/>
</dbReference>
<dbReference type="Pfam" id="PF16294">
    <property type="entry name" value="RSB_motif"/>
    <property type="match status" value="1"/>
</dbReference>
<dbReference type="CDD" id="cd12432">
    <property type="entry name" value="RRM_ACINU"/>
    <property type="match status" value="1"/>
</dbReference>
<evidence type="ECO:0000313" key="2">
    <source>
        <dbReference type="Proteomes" id="UP000887574"/>
    </source>
</evidence>
<feature type="region of interest" description="Disordered" evidence="1">
    <location>
        <begin position="372"/>
        <end position="440"/>
    </location>
</feature>
<keyword evidence="2" id="KW-1185">Reference proteome</keyword>
<feature type="compositionally biased region" description="Basic and acidic residues" evidence="1">
    <location>
        <begin position="385"/>
        <end position="440"/>
    </location>
</feature>
<proteinExistence type="predicted"/>
<feature type="region of interest" description="Disordered" evidence="1">
    <location>
        <begin position="40"/>
        <end position="114"/>
    </location>
</feature>
<reference evidence="3" key="1">
    <citation type="submission" date="2022-11" db="UniProtKB">
        <authorList>
            <consortium name="WormBaseParasite"/>
        </authorList>
    </citation>
    <scope>IDENTIFICATION</scope>
</reference>
<accession>A0A915CSC0</accession>
<feature type="compositionally biased region" description="Basic and acidic residues" evidence="1">
    <location>
        <begin position="319"/>
        <end position="338"/>
    </location>
</feature>
<name>A0A915CSC0_9BILA</name>
<dbReference type="Gene3D" id="3.30.70.330">
    <property type="match status" value="1"/>
</dbReference>
<feature type="region of interest" description="Disordered" evidence="1">
    <location>
        <begin position="240"/>
        <end position="338"/>
    </location>
</feature>
<dbReference type="PANTHER" id="PTHR46589:SF1">
    <property type="entry name" value="APOPTOTIC CHROMATIN CONDENSATION INDUCER IN THE NUCLEUS"/>
    <property type="match status" value="1"/>
</dbReference>
<feature type="compositionally biased region" description="Basic and acidic residues" evidence="1">
    <location>
        <begin position="63"/>
        <end position="113"/>
    </location>
</feature>
<feature type="compositionally biased region" description="Basic and acidic residues" evidence="1">
    <location>
        <begin position="253"/>
        <end position="307"/>
    </location>
</feature>
<dbReference type="GO" id="GO:0008380">
    <property type="term" value="P:RNA splicing"/>
    <property type="evidence" value="ECO:0007669"/>
    <property type="project" value="TreeGrafter"/>
</dbReference>
<dbReference type="InterPro" id="IPR052793">
    <property type="entry name" value="EJC-associated_protein"/>
</dbReference>
<dbReference type="WBParaSite" id="jg11944">
    <property type="protein sequence ID" value="jg11944"/>
    <property type="gene ID" value="jg11944"/>
</dbReference>
<dbReference type="Proteomes" id="UP000887574">
    <property type="component" value="Unplaced"/>
</dbReference>
<sequence>MKSLDDESTEEIPLKSLSGQEDFPAIAVKEPKLDVNLKVAADDLPRSKHEPTDSKAPAKIKTKREAIKYDEEIEVEPPKKQTKKEVKAEPIIKPSKKEAELEPSKKSAKDTKTSQRLLRLRNPSPPCSELTTLIHIRRLKRPFTVKQIQALLSEFGKLVEDGFWIDDIKTNCIAKFKTKEQAKLARDSLHGAVWPAMCGVPLDVQYSSNEKLTNRLRGVPDRLRPRLAVVETKIEPAVLKSSQPHRLAAHVKVSRDHSKDEDKPKEGHDKDERFKVKEDHSNDECKPKEGHDKDERIKVKEGHEKHERKPKVVSPSPEIKSDPSEAKSPGEKKKEDISKDLLSLYKKTVAKPTIYYLPLTGEEVAKRCESKLKSTNCSVDAKNGCSKDTDGKEKAHVKDCPPAEIEEDKKHTSREVHGKVNSEKQKKRRDSPDAPDARRG</sequence>
<evidence type="ECO:0000313" key="3">
    <source>
        <dbReference type="WBParaSite" id="jg11944"/>
    </source>
</evidence>
<feature type="region of interest" description="Disordered" evidence="1">
    <location>
        <begin position="1"/>
        <end position="24"/>
    </location>
</feature>
<dbReference type="GO" id="GO:0003723">
    <property type="term" value="F:RNA binding"/>
    <property type="evidence" value="ECO:0007669"/>
    <property type="project" value="TreeGrafter"/>
</dbReference>
<feature type="compositionally biased region" description="Basic and acidic residues" evidence="1">
    <location>
        <begin position="40"/>
        <end position="53"/>
    </location>
</feature>
<dbReference type="PANTHER" id="PTHR46589">
    <property type="entry name" value="APOPTOTIC CHROMATIN CONDENSATION INDUCER IN THE NUCLEUS"/>
    <property type="match status" value="1"/>
</dbReference>
<dbReference type="InterPro" id="IPR032552">
    <property type="entry name" value="RSB_motif"/>
</dbReference>
<dbReference type="InterPro" id="IPR034257">
    <property type="entry name" value="Acinus_RRM"/>
</dbReference>
<evidence type="ECO:0000256" key="1">
    <source>
        <dbReference type="SAM" id="MobiDB-lite"/>
    </source>
</evidence>
<dbReference type="AlphaFoldDB" id="A0A915CSC0"/>
<dbReference type="InterPro" id="IPR012677">
    <property type="entry name" value="Nucleotide-bd_a/b_plait_sf"/>
</dbReference>
<protein>
    <submittedName>
        <fullName evidence="3">RRM domain-containing protein</fullName>
    </submittedName>
</protein>
<dbReference type="GO" id="GO:0071011">
    <property type="term" value="C:precatalytic spliceosome"/>
    <property type="evidence" value="ECO:0007669"/>
    <property type="project" value="TreeGrafter"/>
</dbReference>
<feature type="compositionally biased region" description="Acidic residues" evidence="1">
    <location>
        <begin position="1"/>
        <end position="10"/>
    </location>
</feature>
<dbReference type="GO" id="GO:0061574">
    <property type="term" value="C:ASAP complex"/>
    <property type="evidence" value="ECO:0007669"/>
    <property type="project" value="TreeGrafter"/>
</dbReference>
<dbReference type="InterPro" id="IPR035979">
    <property type="entry name" value="RBD_domain_sf"/>
</dbReference>